<evidence type="ECO:0000313" key="1">
    <source>
        <dbReference type="EMBL" id="MBD7907850.1"/>
    </source>
</evidence>
<organism evidence="1 2">
    <name type="scientific">Sporosarcina gallistercoris</name>
    <dbReference type="NCBI Taxonomy" id="2762245"/>
    <lineage>
        <taxon>Bacteria</taxon>
        <taxon>Bacillati</taxon>
        <taxon>Bacillota</taxon>
        <taxon>Bacilli</taxon>
        <taxon>Bacillales</taxon>
        <taxon>Caryophanaceae</taxon>
        <taxon>Sporosarcina</taxon>
    </lineage>
</organism>
<comment type="caution">
    <text evidence="1">The sequence shown here is derived from an EMBL/GenBank/DDBJ whole genome shotgun (WGS) entry which is preliminary data.</text>
</comment>
<accession>A0ABR8PI51</accession>
<protein>
    <submittedName>
        <fullName evidence="1">Uncharacterized protein</fullName>
    </submittedName>
</protein>
<dbReference type="Proteomes" id="UP000659496">
    <property type="component" value="Unassembled WGS sequence"/>
</dbReference>
<reference evidence="1 2" key="1">
    <citation type="submission" date="2020-08" db="EMBL/GenBank/DDBJ databases">
        <title>A Genomic Blueprint of the Chicken Gut Microbiome.</title>
        <authorList>
            <person name="Gilroy R."/>
            <person name="Ravi A."/>
            <person name="Getino M."/>
            <person name="Pursley I."/>
            <person name="Horton D.L."/>
            <person name="Alikhan N.-F."/>
            <person name="Baker D."/>
            <person name="Gharbi K."/>
            <person name="Hall N."/>
            <person name="Watson M."/>
            <person name="Adriaenssens E.M."/>
            <person name="Foster-Nyarko E."/>
            <person name="Jarju S."/>
            <person name="Secka A."/>
            <person name="Antonio M."/>
            <person name="Oren A."/>
            <person name="Chaudhuri R."/>
            <person name="La Ragione R.M."/>
            <person name="Hildebrand F."/>
            <person name="Pallen M.J."/>
        </authorList>
    </citation>
    <scope>NUCLEOTIDE SEQUENCE [LARGE SCALE GENOMIC DNA]</scope>
    <source>
        <strain evidence="1 2">Sa3CUA8</strain>
    </source>
</reference>
<proteinExistence type="predicted"/>
<gene>
    <name evidence="1" type="ORF">H9659_05875</name>
</gene>
<evidence type="ECO:0000313" key="2">
    <source>
        <dbReference type="Proteomes" id="UP000659496"/>
    </source>
</evidence>
<name>A0ABR8PI51_9BACL</name>
<sequence length="99" mass="11252">MDSEAIATLSYTVPHKSVGWIEQTVTTAVCTLALHESKIVSQQNSYPIHAIHDCSYRPFSDGTCLFYLHTNQGVRSFHVNVDPTFFLKSFKRIRGDLYL</sequence>
<dbReference type="RefSeq" id="WP_191689004.1">
    <property type="nucleotide sequence ID" value="NZ_JACSQY010000003.1"/>
</dbReference>
<keyword evidence="2" id="KW-1185">Reference proteome</keyword>
<dbReference type="EMBL" id="JACSQY010000003">
    <property type="protein sequence ID" value="MBD7907850.1"/>
    <property type="molecule type" value="Genomic_DNA"/>
</dbReference>